<dbReference type="InterPro" id="IPR027417">
    <property type="entry name" value="P-loop_NTPase"/>
</dbReference>
<dbReference type="InterPro" id="IPR000523">
    <property type="entry name" value="Mg_chelatse_chII-like_cat_dom"/>
</dbReference>
<dbReference type="EMBL" id="CP063213">
    <property type="protein sequence ID" value="QOR46274.1"/>
    <property type="molecule type" value="Genomic_DNA"/>
</dbReference>
<dbReference type="Pfam" id="PF13541">
    <property type="entry name" value="ChlI"/>
    <property type="match status" value="1"/>
</dbReference>
<name>A0A7M1QXS0_9ACTO</name>
<dbReference type="InterPro" id="IPR025158">
    <property type="entry name" value="Mg_chelat-rel_C"/>
</dbReference>
<dbReference type="PANTHER" id="PTHR32039:SF7">
    <property type="entry name" value="COMPETENCE PROTEIN COMM"/>
    <property type="match status" value="1"/>
</dbReference>
<dbReference type="InterPro" id="IPR003593">
    <property type="entry name" value="AAA+_ATPase"/>
</dbReference>
<dbReference type="InterPro" id="IPR020568">
    <property type="entry name" value="Ribosomal_Su5_D2-typ_SF"/>
</dbReference>
<comment type="similarity">
    <text evidence="1">Belongs to the Mg-chelatase subunits D/I family. ComM subfamily.</text>
</comment>
<dbReference type="Pfam" id="PF13335">
    <property type="entry name" value="Mg_chelatase_C"/>
    <property type="match status" value="1"/>
</dbReference>
<feature type="domain" description="AAA+ ATPase" evidence="2">
    <location>
        <begin position="219"/>
        <end position="401"/>
    </location>
</feature>
<accession>A0A7M1QXS0</accession>
<dbReference type="SUPFAM" id="SSF54211">
    <property type="entry name" value="Ribosomal protein S5 domain 2-like"/>
    <property type="match status" value="1"/>
</dbReference>
<evidence type="ECO:0000256" key="1">
    <source>
        <dbReference type="ARBA" id="ARBA00006354"/>
    </source>
</evidence>
<dbReference type="InterPro" id="IPR045006">
    <property type="entry name" value="CHLI-like"/>
</dbReference>
<dbReference type="SUPFAM" id="SSF52540">
    <property type="entry name" value="P-loop containing nucleoside triphosphate hydrolases"/>
    <property type="match status" value="1"/>
</dbReference>
<dbReference type="InterPro" id="IPR004482">
    <property type="entry name" value="Mg_chelat-rel"/>
</dbReference>
<dbReference type="NCBIfam" id="TIGR00368">
    <property type="entry name" value="YifB family Mg chelatase-like AAA ATPase"/>
    <property type="match status" value="1"/>
</dbReference>
<organism evidence="3 4">
    <name type="scientific">Trueperella pecoris</name>
    <dbReference type="NCBI Taxonomy" id="2733571"/>
    <lineage>
        <taxon>Bacteria</taxon>
        <taxon>Bacillati</taxon>
        <taxon>Actinomycetota</taxon>
        <taxon>Actinomycetes</taxon>
        <taxon>Actinomycetales</taxon>
        <taxon>Actinomycetaceae</taxon>
        <taxon>Trueperella</taxon>
    </lineage>
</organism>
<evidence type="ECO:0000313" key="3">
    <source>
        <dbReference type="EMBL" id="QOR46274.1"/>
    </source>
</evidence>
<proteinExistence type="inferred from homology"/>
<dbReference type="Proteomes" id="UP000595053">
    <property type="component" value="Chromosome"/>
</dbReference>
<evidence type="ECO:0000313" key="4">
    <source>
        <dbReference type="Proteomes" id="UP000595053"/>
    </source>
</evidence>
<dbReference type="Gene3D" id="3.40.50.300">
    <property type="entry name" value="P-loop containing nucleotide triphosphate hydrolases"/>
    <property type="match status" value="1"/>
</dbReference>
<protein>
    <submittedName>
        <fullName evidence="3">YifB family Mg chelatase-like AAA ATPase</fullName>
    </submittedName>
</protein>
<keyword evidence="4" id="KW-1185">Reference proteome</keyword>
<dbReference type="SMART" id="SM00382">
    <property type="entry name" value="AAA"/>
    <property type="match status" value="1"/>
</dbReference>
<dbReference type="PANTHER" id="PTHR32039">
    <property type="entry name" value="MAGNESIUM-CHELATASE SUBUNIT CHLI"/>
    <property type="match status" value="1"/>
</dbReference>
<evidence type="ECO:0000259" key="2">
    <source>
        <dbReference type="SMART" id="SM00382"/>
    </source>
</evidence>
<dbReference type="Pfam" id="PF01078">
    <property type="entry name" value="Mg_chelatase"/>
    <property type="match status" value="1"/>
</dbReference>
<dbReference type="RefSeq" id="WP_193326031.1">
    <property type="nucleotide sequence ID" value="NZ_CP053291.1"/>
</dbReference>
<reference evidence="3 4" key="1">
    <citation type="submission" date="2020-10" db="EMBL/GenBank/DDBJ databases">
        <title>Trueperella pecoris sp. nov. isolated from bovine and porcine specimens.</title>
        <authorList>
            <person name="Schoenecker L."/>
            <person name="Schnydrig P."/>
            <person name="Brodard I."/>
            <person name="Thomann A."/>
            <person name="Hemphill A."/>
            <person name="Rodriguez-Campos S."/>
            <person name="Perreten V."/>
            <person name="Jores J."/>
            <person name="Kittl S."/>
        </authorList>
    </citation>
    <scope>NUCLEOTIDE SEQUENCE [LARGE SCALE GENOMIC DNA]</scope>
    <source>
        <strain evidence="3 4">15A0121</strain>
    </source>
</reference>
<dbReference type="GO" id="GO:0005524">
    <property type="term" value="F:ATP binding"/>
    <property type="evidence" value="ECO:0007669"/>
    <property type="project" value="InterPro"/>
</dbReference>
<dbReference type="PRINTS" id="PR00830">
    <property type="entry name" value="ENDOLAPTASE"/>
</dbReference>
<gene>
    <name evidence="3" type="ORF">INS88_03470</name>
</gene>
<sequence>MNTAVAVAGTVGRAKTLSIVGLEAIPILVEAVQLNGLPSFQIVGLPDAAVNEARERLRAGFHALGVSWPNRRLTVNLSPADVLKSGTGFDLAIAVAILGSIGFDAGRNAVVMGELGLDGSIRPVRGVLPALLSAVKEGVETAIVPVGNREEALLVDGIEVVAVHHLAQVARLCGVPGQFVPPMMSQVSDPLPLPEPVADLSDVYGQEEAILALEVAAAGGHHMLMVGSPGIGKSMLARRMPGIMPDLTHAEALEVAAISSLMGERFTDLPHCPPFSAPHHTASAAAMVGGGSGIPRPGAVTFAHRGVLFCDEYPEFAPRVIQALRQPMEDGYIELARSKANVRFPARFQLVAAANPCRCGHVLDAPSRCTCTSRDRRTYNASLGGPVRDRIDIQILLRRPSKADLRRGGTITSAQVKERVSEARLRQAHRLKKLPLERNAQVPGAWLRRHTPLSPVTATRFEEGITMGELSLRGYDRILRLAWSIADVNGRGVPSDDDVALAYTMRGRVSA</sequence>
<dbReference type="Gene3D" id="3.30.230.10">
    <property type="match status" value="1"/>
</dbReference>
<dbReference type="InterPro" id="IPR014721">
    <property type="entry name" value="Ribsml_uS5_D2-typ_fold_subgr"/>
</dbReference>
<dbReference type="AlphaFoldDB" id="A0A7M1QXS0"/>